<dbReference type="InterPro" id="IPR011990">
    <property type="entry name" value="TPR-like_helical_dom_sf"/>
</dbReference>
<sequence length="285" mass="30631">MSDRNSQTIEERVVALLKANRKDLRAFVRAVEALVPPDGDVAGFLDEMGASLASEDRTIGALELWDKAAKMYEEQTRLDEVAQLYANMGPIAAQAGDIPRGIRFSAKAEELAAQLEPDPELVYHISSDLGAMYAEVGNWEKAMYEDSRALEVSRAADDCAGQINALLALAQVSLARQDLASARSEAMGAFSLAHLCGDTLLQAEAMRSVGDVSEAAGEHEQAMRQYEQGLLLEAASPDPEIRAQLHFVMSMACDAMGDAARAAQERNLAEAVGLPTDAEDDDSDA</sequence>
<feature type="repeat" description="TPR" evidence="1">
    <location>
        <begin position="203"/>
        <end position="236"/>
    </location>
</feature>
<evidence type="ECO:0000313" key="2">
    <source>
        <dbReference type="EMBL" id="RIE07196.1"/>
    </source>
</evidence>
<keyword evidence="3" id="KW-1185">Reference proteome</keyword>
<dbReference type="PROSITE" id="PS50005">
    <property type="entry name" value="TPR"/>
    <property type="match status" value="1"/>
</dbReference>
<dbReference type="InterPro" id="IPR019734">
    <property type="entry name" value="TPR_rpt"/>
</dbReference>
<dbReference type="Proteomes" id="UP000266260">
    <property type="component" value="Unassembled WGS sequence"/>
</dbReference>
<dbReference type="Gene3D" id="1.25.40.10">
    <property type="entry name" value="Tetratricopeptide repeat domain"/>
    <property type="match status" value="2"/>
</dbReference>
<dbReference type="EMBL" id="QXIT01000124">
    <property type="protein sequence ID" value="RIE07196.1"/>
    <property type="molecule type" value="Genomic_DNA"/>
</dbReference>
<proteinExistence type="predicted"/>
<reference evidence="2 3" key="1">
    <citation type="submission" date="2018-09" db="EMBL/GenBank/DDBJ databases">
        <title>Discovery and Ecogenomic Context for Candidatus Cryosericales, a Global Caldiserica Order Active in Thawing Permafrost.</title>
        <authorList>
            <person name="Martinez M.A."/>
            <person name="Woodcroft B.J."/>
            <person name="Ignacio Espinoza J.C."/>
            <person name="Zayed A."/>
            <person name="Singleton C.M."/>
            <person name="Boyd J."/>
            <person name="Li Y.-F."/>
            <person name="Purvine S."/>
            <person name="Maughan H."/>
            <person name="Hodgkins S.B."/>
            <person name="Anderson D."/>
            <person name="Sederholm M."/>
            <person name="Temperton B."/>
            <person name="Saleska S.R."/>
            <person name="Tyson G.W."/>
            <person name="Rich V.I."/>
        </authorList>
    </citation>
    <scope>NUCLEOTIDE SEQUENCE [LARGE SCALE GENOMIC DNA]</scope>
    <source>
        <strain evidence="2 3">SMC6</strain>
    </source>
</reference>
<gene>
    <name evidence="2" type="ORF">SMC6_07220</name>
</gene>
<organism evidence="2 3">
    <name type="scientific">Candidatus Cryosericum odellii</name>
    <dbReference type="NCBI Taxonomy" id="2290917"/>
    <lineage>
        <taxon>Bacteria</taxon>
        <taxon>Pseudomonadati</taxon>
        <taxon>Caldisericota/Cryosericota group</taxon>
        <taxon>Candidatus Cryosericota</taxon>
        <taxon>Candidatus Cryosericia</taxon>
        <taxon>Candidatus Cryosericales</taxon>
        <taxon>Candidatus Cryosericaceae</taxon>
        <taxon>Candidatus Cryosericum</taxon>
    </lineage>
</organism>
<evidence type="ECO:0000313" key="3">
    <source>
        <dbReference type="Proteomes" id="UP000266260"/>
    </source>
</evidence>
<accession>A0A398CUZ1</accession>
<keyword evidence="1" id="KW-0802">TPR repeat</keyword>
<comment type="caution">
    <text evidence="2">The sequence shown here is derived from an EMBL/GenBank/DDBJ whole genome shotgun (WGS) entry which is preliminary data.</text>
</comment>
<name>A0A398CUZ1_9BACT</name>
<dbReference type="RefSeq" id="WP_119175771.1">
    <property type="nucleotide sequence ID" value="NZ_QXIT01000124.1"/>
</dbReference>
<evidence type="ECO:0000256" key="1">
    <source>
        <dbReference type="PROSITE-ProRule" id="PRU00339"/>
    </source>
</evidence>
<evidence type="ECO:0008006" key="4">
    <source>
        <dbReference type="Google" id="ProtNLM"/>
    </source>
</evidence>
<dbReference type="AlphaFoldDB" id="A0A398CUZ1"/>
<dbReference type="SUPFAM" id="SSF48452">
    <property type="entry name" value="TPR-like"/>
    <property type="match status" value="1"/>
</dbReference>
<protein>
    <recommendedName>
        <fullName evidence="4">Tetratricopeptide repeat protein</fullName>
    </recommendedName>
</protein>